<protein>
    <recommendedName>
        <fullName evidence="1">Reverse transcriptase domain-containing protein</fullName>
    </recommendedName>
</protein>
<gene>
    <name evidence="2" type="ORF">LIER_00894</name>
</gene>
<feature type="domain" description="Reverse transcriptase" evidence="1">
    <location>
        <begin position="11"/>
        <end position="68"/>
    </location>
</feature>
<evidence type="ECO:0000259" key="1">
    <source>
        <dbReference type="Pfam" id="PF00078"/>
    </source>
</evidence>
<dbReference type="InterPro" id="IPR043128">
    <property type="entry name" value="Rev_trsase/Diguanyl_cyclase"/>
</dbReference>
<dbReference type="EMBL" id="BAABME010000080">
    <property type="protein sequence ID" value="GAA0139328.1"/>
    <property type="molecule type" value="Genomic_DNA"/>
</dbReference>
<dbReference type="InterPro" id="IPR053134">
    <property type="entry name" value="RNA-dir_DNA_polymerase"/>
</dbReference>
<name>A0AAV3NK32_LITER</name>
<dbReference type="PANTHER" id="PTHR24559:SF444">
    <property type="entry name" value="REVERSE TRANSCRIPTASE DOMAIN-CONTAINING PROTEIN"/>
    <property type="match status" value="1"/>
</dbReference>
<dbReference type="SUPFAM" id="SSF56672">
    <property type="entry name" value="DNA/RNA polymerases"/>
    <property type="match status" value="1"/>
</dbReference>
<reference evidence="2 3" key="1">
    <citation type="submission" date="2024-01" db="EMBL/GenBank/DDBJ databases">
        <title>The complete chloroplast genome sequence of Lithospermum erythrorhizon: insights into the phylogenetic relationship among Boraginaceae species and the maternal lineages of purple gromwells.</title>
        <authorList>
            <person name="Okada T."/>
            <person name="Watanabe K."/>
        </authorList>
    </citation>
    <scope>NUCLEOTIDE SEQUENCE [LARGE SCALE GENOMIC DNA]</scope>
</reference>
<proteinExistence type="predicted"/>
<comment type="caution">
    <text evidence="2">The sequence shown here is derived from an EMBL/GenBank/DDBJ whole genome shotgun (WGS) entry which is preliminary data.</text>
</comment>
<accession>A0AAV3NK32</accession>
<evidence type="ECO:0000313" key="2">
    <source>
        <dbReference type="EMBL" id="GAA0139328.1"/>
    </source>
</evidence>
<dbReference type="Pfam" id="PF00078">
    <property type="entry name" value="RVT_1"/>
    <property type="match status" value="1"/>
</dbReference>
<dbReference type="InterPro" id="IPR000477">
    <property type="entry name" value="RT_dom"/>
</dbReference>
<sequence>MAFDMKKAGRSVNKVFSTQIGRNMEIYVDDILIKSREAEDNEANIRESSKNLRRNKLRLNPDKCSPKTQKEAHRLTGRIVAVTRFISRAGDWSLPFVKAIRKGKEFEWTSNCEKLYQELKQYLQSPSAVGPTGLRGCPAVVFVRLECRAK</sequence>
<dbReference type="Gene3D" id="3.30.70.270">
    <property type="match status" value="1"/>
</dbReference>
<dbReference type="Proteomes" id="UP001454036">
    <property type="component" value="Unassembled WGS sequence"/>
</dbReference>
<dbReference type="PANTHER" id="PTHR24559">
    <property type="entry name" value="TRANSPOSON TY3-I GAG-POL POLYPROTEIN"/>
    <property type="match status" value="1"/>
</dbReference>
<keyword evidence="3" id="KW-1185">Reference proteome</keyword>
<dbReference type="AlphaFoldDB" id="A0AAV3NK32"/>
<dbReference type="InterPro" id="IPR043502">
    <property type="entry name" value="DNA/RNA_pol_sf"/>
</dbReference>
<organism evidence="2 3">
    <name type="scientific">Lithospermum erythrorhizon</name>
    <name type="common">Purple gromwell</name>
    <name type="synonym">Lithospermum officinale var. erythrorhizon</name>
    <dbReference type="NCBI Taxonomy" id="34254"/>
    <lineage>
        <taxon>Eukaryota</taxon>
        <taxon>Viridiplantae</taxon>
        <taxon>Streptophyta</taxon>
        <taxon>Embryophyta</taxon>
        <taxon>Tracheophyta</taxon>
        <taxon>Spermatophyta</taxon>
        <taxon>Magnoliopsida</taxon>
        <taxon>eudicotyledons</taxon>
        <taxon>Gunneridae</taxon>
        <taxon>Pentapetalae</taxon>
        <taxon>asterids</taxon>
        <taxon>lamiids</taxon>
        <taxon>Boraginales</taxon>
        <taxon>Boraginaceae</taxon>
        <taxon>Boraginoideae</taxon>
        <taxon>Lithospermeae</taxon>
        <taxon>Lithospermum</taxon>
    </lineage>
</organism>
<evidence type="ECO:0000313" key="3">
    <source>
        <dbReference type="Proteomes" id="UP001454036"/>
    </source>
</evidence>